<evidence type="ECO:0000313" key="2">
    <source>
        <dbReference type="EMBL" id="KAJ5303382.1"/>
    </source>
</evidence>
<dbReference type="AlphaFoldDB" id="A0A9W9PPS2"/>
<organism evidence="2 3">
    <name type="scientific">Penicillium atrosanguineum</name>
    <dbReference type="NCBI Taxonomy" id="1132637"/>
    <lineage>
        <taxon>Eukaryota</taxon>
        <taxon>Fungi</taxon>
        <taxon>Dikarya</taxon>
        <taxon>Ascomycota</taxon>
        <taxon>Pezizomycotina</taxon>
        <taxon>Eurotiomycetes</taxon>
        <taxon>Eurotiomycetidae</taxon>
        <taxon>Eurotiales</taxon>
        <taxon>Aspergillaceae</taxon>
        <taxon>Penicillium</taxon>
    </lineage>
</organism>
<dbReference type="OrthoDB" id="4331875at2759"/>
<reference evidence="2" key="1">
    <citation type="submission" date="2022-12" db="EMBL/GenBank/DDBJ databases">
        <authorList>
            <person name="Petersen C."/>
        </authorList>
    </citation>
    <scope>NUCLEOTIDE SEQUENCE</scope>
    <source>
        <strain evidence="2">IBT 21472</strain>
    </source>
</reference>
<gene>
    <name evidence="2" type="ORF">N7476_010181</name>
</gene>
<keyword evidence="3" id="KW-1185">Reference proteome</keyword>
<feature type="region of interest" description="Disordered" evidence="1">
    <location>
        <begin position="210"/>
        <end position="234"/>
    </location>
</feature>
<comment type="caution">
    <text evidence="2">The sequence shown here is derived from an EMBL/GenBank/DDBJ whole genome shotgun (WGS) entry which is preliminary data.</text>
</comment>
<proteinExistence type="predicted"/>
<dbReference type="EMBL" id="JAPZBO010000009">
    <property type="protein sequence ID" value="KAJ5303382.1"/>
    <property type="molecule type" value="Genomic_DNA"/>
</dbReference>
<dbReference type="Proteomes" id="UP001147746">
    <property type="component" value="Unassembled WGS sequence"/>
</dbReference>
<evidence type="ECO:0000256" key="1">
    <source>
        <dbReference type="SAM" id="MobiDB-lite"/>
    </source>
</evidence>
<sequence length="262" mass="27435">MIIGTCYLPGADAITNDPASQYLEKMCYPNLSNATRGTSLQLSTNEIAASLARSSFPCEQEMYIEAVCTANGTTPIDFLAEQECLCTGGYWEAVRGCNACNYAHGYRGSPSISAAAFEHSTASYVSSISAAECHVSPPYQPFSNLLPTVNITSLYDSPSITLASDRFPNNTAVSKYFTATRSMTPGNISGSATARLTSWTNYSGLRYTPTSTPDTTGSPSTSTSATSISAAGSSATNGARAGAVMARSGRCLLAVMLGFTVL</sequence>
<accession>A0A9W9PPS2</accession>
<name>A0A9W9PPS2_9EURO</name>
<evidence type="ECO:0000313" key="3">
    <source>
        <dbReference type="Proteomes" id="UP001147746"/>
    </source>
</evidence>
<reference evidence="2" key="2">
    <citation type="journal article" date="2023" name="IMA Fungus">
        <title>Comparative genomic study of the Penicillium genus elucidates a diverse pangenome and 15 lateral gene transfer events.</title>
        <authorList>
            <person name="Petersen C."/>
            <person name="Sorensen T."/>
            <person name="Nielsen M.R."/>
            <person name="Sondergaard T.E."/>
            <person name="Sorensen J.L."/>
            <person name="Fitzpatrick D.A."/>
            <person name="Frisvad J.C."/>
            <person name="Nielsen K.L."/>
        </authorList>
    </citation>
    <scope>NUCLEOTIDE SEQUENCE</scope>
    <source>
        <strain evidence="2">IBT 21472</strain>
    </source>
</reference>
<protein>
    <submittedName>
        <fullName evidence="2">Uncharacterized protein</fullName>
    </submittedName>
</protein>